<sequence length="84" mass="9117">MMDIQSVESLALRPREAAKALSISARTLWGQTAPRGPIPCLRIGHGKRQSVLYPVAELQAWLSQQAEAESQQVEAEEGGDNDAC</sequence>
<gene>
    <name evidence="2" type="ORF">Pla144_16990</name>
</gene>
<dbReference type="OrthoDB" id="289890at2"/>
<dbReference type="EMBL" id="SJPS01000002">
    <property type="protein sequence ID" value="TWU28411.1"/>
    <property type="molecule type" value="Genomic_DNA"/>
</dbReference>
<dbReference type="Proteomes" id="UP000318437">
    <property type="component" value="Unassembled WGS sequence"/>
</dbReference>
<evidence type="ECO:0000313" key="2">
    <source>
        <dbReference type="EMBL" id="TWU28411.1"/>
    </source>
</evidence>
<protein>
    <submittedName>
        <fullName evidence="2">Helix-turn-helix domain protein</fullName>
    </submittedName>
</protein>
<dbReference type="Pfam" id="PF12728">
    <property type="entry name" value="HTH_17"/>
    <property type="match status" value="1"/>
</dbReference>
<accession>A0A5C6CY48</accession>
<keyword evidence="3" id="KW-1185">Reference proteome</keyword>
<evidence type="ECO:0000259" key="1">
    <source>
        <dbReference type="Pfam" id="PF12728"/>
    </source>
</evidence>
<organism evidence="2 3">
    <name type="scientific">Bythopirellula polymerisocia</name>
    <dbReference type="NCBI Taxonomy" id="2528003"/>
    <lineage>
        <taxon>Bacteria</taxon>
        <taxon>Pseudomonadati</taxon>
        <taxon>Planctomycetota</taxon>
        <taxon>Planctomycetia</taxon>
        <taxon>Pirellulales</taxon>
        <taxon>Lacipirellulaceae</taxon>
        <taxon>Bythopirellula</taxon>
    </lineage>
</organism>
<dbReference type="RefSeq" id="WP_146449863.1">
    <property type="nucleotide sequence ID" value="NZ_SJPS01000002.1"/>
</dbReference>
<comment type="caution">
    <text evidence="2">The sequence shown here is derived from an EMBL/GenBank/DDBJ whole genome shotgun (WGS) entry which is preliminary data.</text>
</comment>
<feature type="domain" description="Helix-turn-helix" evidence="1">
    <location>
        <begin position="12"/>
        <end position="65"/>
    </location>
</feature>
<evidence type="ECO:0000313" key="3">
    <source>
        <dbReference type="Proteomes" id="UP000318437"/>
    </source>
</evidence>
<dbReference type="Gene3D" id="1.10.10.10">
    <property type="entry name" value="Winged helix-like DNA-binding domain superfamily/Winged helix DNA-binding domain"/>
    <property type="match status" value="1"/>
</dbReference>
<dbReference type="InterPro" id="IPR041657">
    <property type="entry name" value="HTH_17"/>
</dbReference>
<dbReference type="InterPro" id="IPR036388">
    <property type="entry name" value="WH-like_DNA-bd_sf"/>
</dbReference>
<proteinExistence type="predicted"/>
<reference evidence="2 3" key="1">
    <citation type="submission" date="2019-02" db="EMBL/GenBank/DDBJ databases">
        <title>Deep-cultivation of Planctomycetes and their phenomic and genomic characterization uncovers novel biology.</title>
        <authorList>
            <person name="Wiegand S."/>
            <person name="Jogler M."/>
            <person name="Boedeker C."/>
            <person name="Pinto D."/>
            <person name="Vollmers J."/>
            <person name="Rivas-Marin E."/>
            <person name="Kohn T."/>
            <person name="Peeters S.H."/>
            <person name="Heuer A."/>
            <person name="Rast P."/>
            <person name="Oberbeckmann S."/>
            <person name="Bunk B."/>
            <person name="Jeske O."/>
            <person name="Meyerdierks A."/>
            <person name="Storesund J.E."/>
            <person name="Kallscheuer N."/>
            <person name="Luecker S."/>
            <person name="Lage O.M."/>
            <person name="Pohl T."/>
            <person name="Merkel B.J."/>
            <person name="Hornburger P."/>
            <person name="Mueller R.-W."/>
            <person name="Bruemmer F."/>
            <person name="Labrenz M."/>
            <person name="Spormann A.M."/>
            <person name="Op Den Camp H."/>
            <person name="Overmann J."/>
            <person name="Amann R."/>
            <person name="Jetten M.S.M."/>
            <person name="Mascher T."/>
            <person name="Medema M.H."/>
            <person name="Devos D.P."/>
            <person name="Kaster A.-K."/>
            <person name="Ovreas L."/>
            <person name="Rohde M."/>
            <person name="Galperin M.Y."/>
            <person name="Jogler C."/>
        </authorList>
    </citation>
    <scope>NUCLEOTIDE SEQUENCE [LARGE SCALE GENOMIC DNA]</scope>
    <source>
        <strain evidence="2 3">Pla144</strain>
    </source>
</reference>
<name>A0A5C6CY48_9BACT</name>
<dbReference type="AlphaFoldDB" id="A0A5C6CY48"/>